<dbReference type="Gene3D" id="1.10.3380.20">
    <property type="match status" value="1"/>
</dbReference>
<organism evidence="3">
    <name type="scientific">marine sediment metagenome</name>
    <dbReference type="NCBI Taxonomy" id="412755"/>
    <lineage>
        <taxon>unclassified sequences</taxon>
        <taxon>metagenomes</taxon>
        <taxon>ecological metagenomes</taxon>
    </lineage>
</organism>
<protein>
    <recommendedName>
        <fullName evidence="2">ATP-dependent DNA helicase Hel308-like domain-containing protein</fullName>
    </recommendedName>
</protein>
<feature type="non-terminal residue" evidence="3">
    <location>
        <position position="271"/>
    </location>
</feature>
<feature type="domain" description="ATP-dependent DNA helicase Hel308-like" evidence="2">
    <location>
        <begin position="53"/>
        <end position="126"/>
    </location>
</feature>
<gene>
    <name evidence="3" type="ORF">S12H4_35127</name>
</gene>
<proteinExistence type="predicted"/>
<dbReference type="SUPFAM" id="SSF158702">
    <property type="entry name" value="Sec63 N-terminal domain-like"/>
    <property type="match status" value="1"/>
</dbReference>
<reference evidence="3" key="1">
    <citation type="journal article" date="2014" name="Front. Microbiol.">
        <title>High frequency of phylogenetically diverse reductive dehalogenase-homologous genes in deep subseafloor sedimentary metagenomes.</title>
        <authorList>
            <person name="Kawai M."/>
            <person name="Futagami T."/>
            <person name="Toyoda A."/>
            <person name="Takaki Y."/>
            <person name="Nishi S."/>
            <person name="Hori S."/>
            <person name="Arai W."/>
            <person name="Tsubouchi T."/>
            <person name="Morono Y."/>
            <person name="Uchiyama I."/>
            <person name="Ito T."/>
            <person name="Fujiyama A."/>
            <person name="Inagaki F."/>
            <person name="Takami H."/>
        </authorList>
    </citation>
    <scope>NUCLEOTIDE SEQUENCE</scope>
    <source>
        <strain evidence="3">Expedition CK06-06</strain>
    </source>
</reference>
<evidence type="ECO:0000259" key="2">
    <source>
        <dbReference type="Pfam" id="PF21280"/>
    </source>
</evidence>
<feature type="region of interest" description="Disordered" evidence="1">
    <location>
        <begin position="232"/>
        <end position="253"/>
    </location>
</feature>
<dbReference type="Pfam" id="PF21280">
    <property type="entry name" value="Helicase_dom4_arc"/>
    <property type="match status" value="1"/>
</dbReference>
<feature type="non-terminal residue" evidence="3">
    <location>
        <position position="1"/>
    </location>
</feature>
<comment type="caution">
    <text evidence="3">The sequence shown here is derived from an EMBL/GenBank/DDBJ whole genome shotgun (WGS) entry which is preliminary data.</text>
</comment>
<evidence type="ECO:0000313" key="3">
    <source>
        <dbReference type="EMBL" id="GAI96318.1"/>
    </source>
</evidence>
<sequence>RNGKDLPIPFSRSYRNDDKRAGYNHEWDKEEIYWCRILGLIFGQGEGDKEIYRDKFILKEKEEETSTLEDHLSCKKILLLFDWIKGNKEMKSLEQEYMLYEGDVLRLAEGFCWLADSLAAIAESGCWKKKRKEDLEKIILLSERLIEGIEEEWLSLARMYIPGLSRDYIRRLVGTGYNNENCLREAREEELAKVLPRRLVKRIQERIKEEKVIQEVKKQKFITEDKKLIPYKEKNDTENSNSNLKTKNQKPKTVLEISLQRPDRIIFEGKE</sequence>
<accession>X1STP1</accession>
<name>X1STP1_9ZZZZ</name>
<dbReference type="InterPro" id="IPR048772">
    <property type="entry name" value="Hel308-like_dom4"/>
</dbReference>
<dbReference type="AlphaFoldDB" id="X1STP1"/>
<dbReference type="EMBL" id="BARW01020839">
    <property type="protein sequence ID" value="GAI96318.1"/>
    <property type="molecule type" value="Genomic_DNA"/>
</dbReference>
<evidence type="ECO:0000256" key="1">
    <source>
        <dbReference type="SAM" id="MobiDB-lite"/>
    </source>
</evidence>